<organism evidence="2 3">
    <name type="scientific">Klebsiella pneumoniae</name>
    <dbReference type="NCBI Taxonomy" id="573"/>
    <lineage>
        <taxon>Bacteria</taxon>
        <taxon>Pseudomonadati</taxon>
        <taxon>Pseudomonadota</taxon>
        <taxon>Gammaproteobacteria</taxon>
        <taxon>Enterobacterales</taxon>
        <taxon>Enterobacteriaceae</taxon>
        <taxon>Klebsiella/Raoultella group</taxon>
        <taxon>Klebsiella</taxon>
        <taxon>Klebsiella pneumoniae complex</taxon>
    </lineage>
</organism>
<feature type="compositionally biased region" description="Basic and acidic residues" evidence="1">
    <location>
        <begin position="26"/>
        <end position="45"/>
    </location>
</feature>
<protein>
    <submittedName>
        <fullName evidence="2">Uncharacterized protein</fullName>
    </submittedName>
</protein>
<dbReference type="Proteomes" id="UP000655094">
    <property type="component" value="Unassembled WGS sequence"/>
</dbReference>
<evidence type="ECO:0000313" key="3">
    <source>
        <dbReference type="Proteomes" id="UP000655094"/>
    </source>
</evidence>
<dbReference type="EMBL" id="BNFF01000002">
    <property type="protein sequence ID" value="GHK57954.1"/>
    <property type="molecule type" value="Genomic_DNA"/>
</dbReference>
<proteinExistence type="predicted"/>
<comment type="caution">
    <text evidence="2">The sequence shown here is derived from an EMBL/GenBank/DDBJ whole genome shotgun (WGS) entry which is preliminary data.</text>
</comment>
<evidence type="ECO:0000256" key="1">
    <source>
        <dbReference type="SAM" id="MobiDB-lite"/>
    </source>
</evidence>
<accession>A0A919I0D5</accession>
<dbReference type="AlphaFoldDB" id="A0A919I0D5"/>
<evidence type="ECO:0000313" key="2">
    <source>
        <dbReference type="EMBL" id="GHK57954.1"/>
    </source>
</evidence>
<feature type="region of interest" description="Disordered" evidence="1">
    <location>
        <begin position="22"/>
        <end position="54"/>
    </location>
</feature>
<sequence>MAILPFGLPEPQSETLRRLCQQVREAPGEARSSGRGEGVQHERANPKPPFSAAD</sequence>
<name>A0A919I0D5_KLEPN</name>
<gene>
    <name evidence="2" type="ORF">KPZU09_76900</name>
</gene>
<reference evidence="2" key="1">
    <citation type="submission" date="2020-10" db="EMBL/GenBank/DDBJ databases">
        <title>Genome Sequence of ESBL Producing Zambian Clinical Strains.</title>
        <authorList>
            <person name="Shawa M."/>
            <person name="Furuta Y."/>
            <person name="Simbotwe M."/>
            <person name="Mulenga E."/>
            <person name="Mubanga M."/>
            <person name="Mulenga G."/>
            <person name="Kaile C."/>
            <person name="Zorigt T."/>
            <person name="Hang'ombe B."/>
            <person name="Higashi H."/>
        </authorList>
    </citation>
    <scope>NUCLEOTIDE SEQUENCE</scope>
    <source>
        <strain evidence="2">Zam_UTH_09</strain>
    </source>
</reference>